<dbReference type="PANTHER" id="PTHR12121:SF36">
    <property type="entry name" value="ENDONUCLEASE_EXONUCLEASE_PHOSPHATASE DOMAIN-CONTAINING PROTEIN"/>
    <property type="match status" value="1"/>
</dbReference>
<dbReference type="InterPro" id="IPR005135">
    <property type="entry name" value="Endo/exonuclease/phosphatase"/>
</dbReference>
<dbReference type="STRING" id="436017.A4RVW1"/>
<dbReference type="Pfam" id="PF03372">
    <property type="entry name" value="Exo_endo_phos"/>
    <property type="match status" value="1"/>
</dbReference>
<accession>A4RVW1</accession>
<dbReference type="Proteomes" id="UP000001568">
    <property type="component" value="Chromosome 4"/>
</dbReference>
<dbReference type="GeneID" id="5001172"/>
<dbReference type="RefSeq" id="XP_001417218.1">
    <property type="nucleotide sequence ID" value="XM_001417181.1"/>
</dbReference>
<dbReference type="eggNOG" id="KOG2338">
    <property type="taxonomic scope" value="Eukaryota"/>
</dbReference>
<name>A4RVW1_OSTLU</name>
<protein>
    <recommendedName>
        <fullName evidence="1">Endonuclease/exonuclease/phosphatase domain-containing protein</fullName>
    </recommendedName>
</protein>
<dbReference type="OMA" id="HQENIEY"/>
<feature type="domain" description="Endonuclease/exonuclease/phosphatase" evidence="1">
    <location>
        <begin position="70"/>
        <end position="372"/>
    </location>
</feature>
<gene>
    <name evidence="2" type="ORF">OSTLU_37444</name>
</gene>
<dbReference type="InterPro" id="IPR050410">
    <property type="entry name" value="CCR4/nocturin_mRNA_transcr"/>
</dbReference>
<dbReference type="GO" id="GO:0000175">
    <property type="term" value="F:3'-5'-RNA exonuclease activity"/>
    <property type="evidence" value="ECO:0007669"/>
    <property type="project" value="TreeGrafter"/>
</dbReference>
<evidence type="ECO:0000259" key="1">
    <source>
        <dbReference type="Pfam" id="PF03372"/>
    </source>
</evidence>
<evidence type="ECO:0000313" key="2">
    <source>
        <dbReference type="EMBL" id="ABO95511.1"/>
    </source>
</evidence>
<reference evidence="2 3" key="1">
    <citation type="journal article" date="2007" name="Proc. Natl. Acad. Sci. U.S.A.">
        <title>The tiny eukaryote Ostreococcus provides genomic insights into the paradox of plankton speciation.</title>
        <authorList>
            <person name="Palenik B."/>
            <person name="Grimwood J."/>
            <person name="Aerts A."/>
            <person name="Rouze P."/>
            <person name="Salamov A."/>
            <person name="Putnam N."/>
            <person name="Dupont C."/>
            <person name="Jorgensen R."/>
            <person name="Derelle E."/>
            <person name="Rombauts S."/>
            <person name="Zhou K."/>
            <person name="Otillar R."/>
            <person name="Merchant S.S."/>
            <person name="Podell S."/>
            <person name="Gaasterland T."/>
            <person name="Napoli C."/>
            <person name="Gendler K."/>
            <person name="Manuell A."/>
            <person name="Tai V."/>
            <person name="Vallon O."/>
            <person name="Piganeau G."/>
            <person name="Jancek S."/>
            <person name="Heijde M."/>
            <person name="Jabbari K."/>
            <person name="Bowler C."/>
            <person name="Lohr M."/>
            <person name="Robbens S."/>
            <person name="Werner G."/>
            <person name="Dubchak I."/>
            <person name="Pazour G.J."/>
            <person name="Ren Q."/>
            <person name="Paulsen I."/>
            <person name="Delwiche C."/>
            <person name="Schmutz J."/>
            <person name="Rokhsar D."/>
            <person name="Van de Peer Y."/>
            <person name="Moreau H."/>
            <person name="Grigoriev I.V."/>
        </authorList>
    </citation>
    <scope>NUCLEOTIDE SEQUENCE [LARGE SCALE GENOMIC DNA]</scope>
    <source>
        <strain evidence="2 3">CCE9901</strain>
    </source>
</reference>
<dbReference type="EMBL" id="CP000584">
    <property type="protein sequence ID" value="ABO95511.1"/>
    <property type="molecule type" value="Genomic_DNA"/>
</dbReference>
<keyword evidence="3" id="KW-1185">Reference proteome</keyword>
<organism evidence="2 3">
    <name type="scientific">Ostreococcus lucimarinus (strain CCE9901)</name>
    <dbReference type="NCBI Taxonomy" id="436017"/>
    <lineage>
        <taxon>Eukaryota</taxon>
        <taxon>Viridiplantae</taxon>
        <taxon>Chlorophyta</taxon>
        <taxon>Mamiellophyceae</taxon>
        <taxon>Mamiellales</taxon>
        <taxon>Bathycoccaceae</taxon>
        <taxon>Ostreococcus</taxon>
    </lineage>
</organism>
<dbReference type="Gene3D" id="3.60.10.10">
    <property type="entry name" value="Endonuclease/exonuclease/phosphatase"/>
    <property type="match status" value="1"/>
</dbReference>
<dbReference type="OrthoDB" id="497642at2759"/>
<evidence type="ECO:0000313" key="3">
    <source>
        <dbReference type="Proteomes" id="UP000001568"/>
    </source>
</evidence>
<dbReference type="HOGENOM" id="CLU_016428_0_0_1"/>
<dbReference type="SUPFAM" id="SSF56219">
    <property type="entry name" value="DNase I-like"/>
    <property type="match status" value="1"/>
</dbReference>
<dbReference type="KEGG" id="olu:OSTLU_37444"/>
<dbReference type="Gramene" id="ABO95511">
    <property type="protein sequence ID" value="ABO95511"/>
    <property type="gene ID" value="OSTLU_37444"/>
</dbReference>
<proteinExistence type="predicted"/>
<dbReference type="AlphaFoldDB" id="A4RVW1"/>
<sequence>MPDGVTPAERHARAGVRARRWSSRKRKRAAAAAVEFRLVSYNLLARQYTTQLGRALYRVGPHRLEWSSRAKTLRCELEMLSGDVVCAQEYEEKAWRGNEALLGDEYARAALCERSGEARGEKRAEKREGCAIFIRRGAFTCETTEKLKFDDYGLGDNAACVVTLRHRARDGFRLVVANAHLLFNPKRGDAKVGQVRVLLATVARIRQDIVDRGLMAHCVICGDFNFSPNSALYHFFSNGRLDLSEVNRRELSGTLVDVLDDRNVGDDQVTQSASQSATQKRGTDVEQVKNLMRLTPGGFTVHHAFEAELSSAYVAVAGGEPAFTTCHNKFCGTNDYIWYTSNLEPTRVLQSPSLDDVLRYGKLPSVRYASDHVSIGADFRIG</sequence>
<dbReference type="InterPro" id="IPR036691">
    <property type="entry name" value="Endo/exonu/phosph_ase_sf"/>
</dbReference>
<dbReference type="PANTHER" id="PTHR12121">
    <property type="entry name" value="CARBON CATABOLITE REPRESSOR PROTEIN 4"/>
    <property type="match status" value="1"/>
</dbReference>